<accession>A0A8E2LFY2</accession>
<name>A0A8E2LFY2_9BACI</name>
<dbReference type="AlphaFoldDB" id="A0A8E2LFY2"/>
<protein>
    <submittedName>
        <fullName evidence="1">Sporulation protein</fullName>
    </submittedName>
</protein>
<proteinExistence type="predicted"/>
<evidence type="ECO:0000313" key="1">
    <source>
        <dbReference type="EMBL" id="OOP68614.1"/>
    </source>
</evidence>
<evidence type="ECO:0000313" key="2">
    <source>
        <dbReference type="Proteomes" id="UP000189761"/>
    </source>
</evidence>
<gene>
    <name evidence="1" type="ORF">BWZ43_09550</name>
</gene>
<dbReference type="EMBL" id="MTLA01000096">
    <property type="protein sequence ID" value="OOP68614.1"/>
    <property type="molecule type" value="Genomic_DNA"/>
</dbReference>
<sequence length="158" mass="18351">MRKQGLVLTITIFFAFNLIGCDQQKDSKESKLALMKTTQPAPIDIDTKTNKESLSEEVKQTVLNNQTIYDVAVIEGKKQILVAYKVRHFYRFKMKKVEKDLKKQLEAKFPGKKFIVSSDYKIFLESVRLKEAVKDQTISNEEANKRFKEIIKLTEELT</sequence>
<comment type="caution">
    <text evidence="1">The sequence shown here is derived from an EMBL/GenBank/DDBJ whole genome shotgun (WGS) entry which is preliminary data.</text>
</comment>
<dbReference type="Proteomes" id="UP000189761">
    <property type="component" value="Unassembled WGS sequence"/>
</dbReference>
<organism evidence="1 2">
    <name type="scientific">Heyndrickxia oleronia</name>
    <dbReference type="NCBI Taxonomy" id="38875"/>
    <lineage>
        <taxon>Bacteria</taxon>
        <taxon>Bacillati</taxon>
        <taxon>Bacillota</taxon>
        <taxon>Bacilli</taxon>
        <taxon>Bacillales</taxon>
        <taxon>Bacillaceae</taxon>
        <taxon>Heyndrickxia</taxon>
    </lineage>
</organism>
<reference evidence="1 2" key="1">
    <citation type="submission" date="2017-01" db="EMBL/GenBank/DDBJ databases">
        <title>Draft genome sequence of Bacillus oleronius.</title>
        <authorList>
            <person name="Allam M."/>
        </authorList>
    </citation>
    <scope>NUCLEOTIDE SEQUENCE [LARGE SCALE GENOMIC DNA]</scope>
    <source>
        <strain evidence="1 2">DSM 9356</strain>
    </source>
</reference>
<keyword evidence="2" id="KW-1185">Reference proteome</keyword>
<dbReference type="RefSeq" id="WP_058006518.1">
    <property type="nucleotide sequence ID" value="NZ_CP065424.1"/>
</dbReference>